<feature type="compositionally biased region" description="Basic and acidic residues" evidence="1">
    <location>
        <begin position="306"/>
        <end position="316"/>
    </location>
</feature>
<reference evidence="2 3" key="2">
    <citation type="submission" date="2020-06" db="EMBL/GenBank/DDBJ databases">
        <title>Ramlibacter rhizophilus sp. nov., isolated from rhizosphere soil of national flower Mugunghwa from South Korea.</title>
        <authorList>
            <person name="Zheng-Fei Y."/>
            <person name="Huan T."/>
        </authorList>
    </citation>
    <scope>NUCLEOTIDE SEQUENCE [LARGE SCALE GENOMIC DNA]</scope>
    <source>
        <strain evidence="2 3">B156</strain>
    </source>
</reference>
<keyword evidence="3" id="KW-1185">Reference proteome</keyword>
<evidence type="ECO:0000256" key="1">
    <source>
        <dbReference type="SAM" id="MobiDB-lite"/>
    </source>
</evidence>
<organism evidence="2 3">
    <name type="scientific">Ramlibacter montanisoli</name>
    <dbReference type="NCBI Taxonomy" id="2732512"/>
    <lineage>
        <taxon>Bacteria</taxon>
        <taxon>Pseudomonadati</taxon>
        <taxon>Pseudomonadota</taxon>
        <taxon>Betaproteobacteria</taxon>
        <taxon>Burkholderiales</taxon>
        <taxon>Comamonadaceae</taxon>
        <taxon>Ramlibacter</taxon>
    </lineage>
</organism>
<evidence type="ECO:0000313" key="3">
    <source>
        <dbReference type="Proteomes" id="UP000552954"/>
    </source>
</evidence>
<sequence length="407" mass="42652">MSSRTYLTVAAPSGNVARLSLRIDFHTDPVCATSPAGYLSFDDPANRVVFDGPGTVQGKAVQRVTYAVAAPAGGVRVPGDRVEFGGAIRLRALAMLFSPIDFRSLWLVENGKLYEGTSVMGPDGYPSDMNMSVGADFVASVPPMVAACAATAVNWGTDSCGGSLPAAVSGTSRLLADINGPATGSATYTCQSGTWTRGASTCSAAPAPVVAPADCSTSPVTWTVNGLSCSGEALAAAEFASSLVANTDPTRRGFAQFTCTAGQQVATTAECGLPLPLPRFDRSGHDRRREELHRVPLGPRRGKQRQWREFPGDRRPLPHQPGRGRRTGKPGEAGKRGYLRQRADAGQSADHGCRAGDRDSLDPPALTMVRRTRGGEPAGEPRLGALRKAPAGATQAPRRPGFPPARE</sequence>
<dbReference type="Proteomes" id="UP000552954">
    <property type="component" value="Unassembled WGS sequence"/>
</dbReference>
<dbReference type="EMBL" id="JABFCS010000001">
    <property type="protein sequence ID" value="NNU43642.1"/>
    <property type="molecule type" value="Genomic_DNA"/>
</dbReference>
<feature type="region of interest" description="Disordered" evidence="1">
    <location>
        <begin position="279"/>
        <end position="407"/>
    </location>
</feature>
<feature type="compositionally biased region" description="Basic and acidic residues" evidence="1">
    <location>
        <begin position="279"/>
        <end position="294"/>
    </location>
</feature>
<dbReference type="AlphaFoldDB" id="A0A849K5E8"/>
<reference evidence="2 3" key="1">
    <citation type="submission" date="2020-05" db="EMBL/GenBank/DDBJ databases">
        <authorList>
            <person name="Khan S.A."/>
            <person name="Jeon C.O."/>
            <person name="Chun B.H."/>
        </authorList>
    </citation>
    <scope>NUCLEOTIDE SEQUENCE [LARGE SCALE GENOMIC DNA]</scope>
    <source>
        <strain evidence="2 3">B156</strain>
    </source>
</reference>
<comment type="caution">
    <text evidence="2">The sequence shown here is derived from an EMBL/GenBank/DDBJ whole genome shotgun (WGS) entry which is preliminary data.</text>
</comment>
<protein>
    <submittedName>
        <fullName evidence="2">Uncharacterized protein</fullName>
    </submittedName>
</protein>
<name>A0A849K5E8_9BURK</name>
<accession>A0A849K5E8</accession>
<evidence type="ECO:0000313" key="2">
    <source>
        <dbReference type="EMBL" id="NNU43642.1"/>
    </source>
</evidence>
<proteinExistence type="predicted"/>
<feature type="compositionally biased region" description="Basic and acidic residues" evidence="1">
    <location>
        <begin position="351"/>
        <end position="361"/>
    </location>
</feature>
<gene>
    <name evidence="2" type="ORF">HK415_11490</name>
</gene>